<accession>A0A1L7ANI5</accession>
<sequence>MTETGKVVRFPLLRVLPEREEAAHEAVPDVRVVLQIAEAFQLEMPAADLRDRAEAAVAAFVEANVPPERGARRDAALRSLLLDYDSRATAARQVSDEAWAAAETAQARVADLSQRRGDAGLEVLRRRADEMATEAARLALEAYGLSLEASAAATVVSMARRGEQWRPAAERDAEGEDWWLPPSPRGSVRRAGRSAG</sequence>
<feature type="region of interest" description="Disordered" evidence="1">
    <location>
        <begin position="164"/>
        <end position="196"/>
    </location>
</feature>
<organism evidence="2 3">
    <name type="scientific">Roseomonas gilardii</name>
    <dbReference type="NCBI Taxonomy" id="257708"/>
    <lineage>
        <taxon>Bacteria</taxon>
        <taxon>Pseudomonadati</taxon>
        <taxon>Pseudomonadota</taxon>
        <taxon>Alphaproteobacteria</taxon>
        <taxon>Acetobacterales</taxon>
        <taxon>Roseomonadaceae</taxon>
        <taxon>Roseomonas</taxon>
    </lineage>
</organism>
<proteinExistence type="predicted"/>
<keyword evidence="2" id="KW-0614">Plasmid</keyword>
<feature type="compositionally biased region" description="Basic residues" evidence="1">
    <location>
        <begin position="187"/>
        <end position="196"/>
    </location>
</feature>
<protein>
    <submittedName>
        <fullName evidence="2">Uncharacterized protein</fullName>
    </submittedName>
</protein>
<dbReference type="EMBL" id="CP015585">
    <property type="protein sequence ID" value="APT60312.1"/>
    <property type="molecule type" value="Genomic_DNA"/>
</dbReference>
<evidence type="ECO:0000256" key="1">
    <source>
        <dbReference type="SAM" id="MobiDB-lite"/>
    </source>
</evidence>
<reference evidence="2 3" key="1">
    <citation type="submission" date="2016-05" db="EMBL/GenBank/DDBJ databases">
        <title>Complete Genome and Methylome Analysis of Psychrotrophic Bacterial Isolates from Antarctic Lake Untersee.</title>
        <authorList>
            <person name="Fomenkov A."/>
            <person name="Akimov V.N."/>
            <person name="Vasilyeva L.V."/>
            <person name="Andersen D."/>
            <person name="Vincze T."/>
            <person name="Roberts R.J."/>
        </authorList>
    </citation>
    <scope>NUCLEOTIDE SEQUENCE [LARGE SCALE GENOMIC DNA]</scope>
    <source>
        <strain evidence="2 3">U14-5</strain>
        <plasmid evidence="3">Plasmid 1</plasmid>
    </source>
</reference>
<evidence type="ECO:0000313" key="2">
    <source>
        <dbReference type="EMBL" id="APT60312.1"/>
    </source>
</evidence>
<dbReference type="RefSeq" id="WP_075801011.1">
    <property type="nucleotide sequence ID" value="NZ_CP015585.1"/>
</dbReference>
<gene>
    <name evidence="2" type="ORF">RGI145_23575</name>
</gene>
<dbReference type="Proteomes" id="UP000185494">
    <property type="component" value="Chromosome 1"/>
</dbReference>
<evidence type="ECO:0000313" key="3">
    <source>
        <dbReference type="Proteomes" id="UP000185494"/>
    </source>
</evidence>
<dbReference type="AlphaFoldDB" id="A0A1L7ANI5"/>
<geneLocation type="plasmid" evidence="2 3">
    <name>1</name>
</geneLocation>
<name>A0A1L7ANI5_9PROT</name>
<dbReference type="KEGG" id="rgi:RGI145_23575"/>